<comment type="caution">
    <text evidence="5">The sequence shown here is derived from an EMBL/GenBank/DDBJ whole genome shotgun (WGS) entry which is preliminary data.</text>
</comment>
<accession>A0A9P6PN15</accession>
<proteinExistence type="predicted"/>
<dbReference type="InterPro" id="IPR024061">
    <property type="entry name" value="NDT80_DNA-bd_dom"/>
</dbReference>
<keyword evidence="6" id="KW-1185">Reference proteome</keyword>
<gene>
    <name evidence="5" type="ORF">BG011_009623</name>
</gene>
<feature type="domain" description="NDT80" evidence="4">
    <location>
        <begin position="134"/>
        <end position="191"/>
    </location>
</feature>
<feature type="region of interest" description="Disordered" evidence="3">
    <location>
        <begin position="1"/>
        <end position="23"/>
    </location>
</feature>
<dbReference type="GO" id="GO:0003677">
    <property type="term" value="F:DNA binding"/>
    <property type="evidence" value="ECO:0007669"/>
    <property type="project" value="UniProtKB-KW"/>
</dbReference>
<feature type="region of interest" description="Disordered" evidence="3">
    <location>
        <begin position="317"/>
        <end position="375"/>
    </location>
</feature>
<dbReference type="GO" id="GO:0000228">
    <property type="term" value="C:nuclear chromosome"/>
    <property type="evidence" value="ECO:0007669"/>
    <property type="project" value="TreeGrafter"/>
</dbReference>
<dbReference type="InterPro" id="IPR008967">
    <property type="entry name" value="p53-like_TF_DNA-bd_sf"/>
</dbReference>
<dbReference type="GO" id="GO:0045944">
    <property type="term" value="P:positive regulation of transcription by RNA polymerase II"/>
    <property type="evidence" value="ECO:0007669"/>
    <property type="project" value="TreeGrafter"/>
</dbReference>
<organism evidence="5 6">
    <name type="scientific">Mortierella polycephala</name>
    <dbReference type="NCBI Taxonomy" id="41804"/>
    <lineage>
        <taxon>Eukaryota</taxon>
        <taxon>Fungi</taxon>
        <taxon>Fungi incertae sedis</taxon>
        <taxon>Mucoromycota</taxon>
        <taxon>Mortierellomycotina</taxon>
        <taxon>Mortierellomycetes</taxon>
        <taxon>Mortierellales</taxon>
        <taxon>Mortierellaceae</taxon>
        <taxon>Mortierella</taxon>
    </lineage>
</organism>
<dbReference type="AlphaFoldDB" id="A0A9P6PN15"/>
<protein>
    <recommendedName>
        <fullName evidence="4">NDT80 domain-containing protein</fullName>
    </recommendedName>
</protein>
<feature type="region of interest" description="Disordered" evidence="3">
    <location>
        <begin position="387"/>
        <end position="474"/>
    </location>
</feature>
<dbReference type="InterPro" id="IPR052605">
    <property type="entry name" value="Fungal_trans_regulator"/>
</dbReference>
<feature type="compositionally biased region" description="Low complexity" evidence="3">
    <location>
        <begin position="351"/>
        <end position="370"/>
    </location>
</feature>
<dbReference type="GO" id="GO:0051321">
    <property type="term" value="P:meiotic cell cycle"/>
    <property type="evidence" value="ECO:0007669"/>
    <property type="project" value="TreeGrafter"/>
</dbReference>
<keyword evidence="1 2" id="KW-0238">DNA-binding</keyword>
<dbReference type="InterPro" id="IPR037141">
    <property type="entry name" value="NDT80_DNA-bd_dom_sf"/>
</dbReference>
<feature type="compositionally biased region" description="Low complexity" evidence="3">
    <location>
        <begin position="427"/>
        <end position="436"/>
    </location>
</feature>
<dbReference type="PANTHER" id="PTHR35144">
    <property type="entry name" value="MEIOSIS-SPECIFIC TRANSCRIPTION FACTOR NDT80"/>
    <property type="match status" value="1"/>
</dbReference>
<evidence type="ECO:0000256" key="1">
    <source>
        <dbReference type="ARBA" id="ARBA00023125"/>
    </source>
</evidence>
<feature type="domain" description="NDT80" evidence="4">
    <location>
        <begin position="1"/>
        <end position="97"/>
    </location>
</feature>
<dbReference type="Proteomes" id="UP000726737">
    <property type="component" value="Unassembled WGS sequence"/>
</dbReference>
<reference evidence="5" key="1">
    <citation type="journal article" date="2020" name="Fungal Divers.">
        <title>Resolving the Mortierellaceae phylogeny through synthesis of multi-gene phylogenetics and phylogenomics.</title>
        <authorList>
            <person name="Vandepol N."/>
            <person name="Liber J."/>
            <person name="Desiro A."/>
            <person name="Na H."/>
            <person name="Kennedy M."/>
            <person name="Barry K."/>
            <person name="Grigoriev I.V."/>
            <person name="Miller A.N."/>
            <person name="O'Donnell K."/>
            <person name="Stajich J.E."/>
            <person name="Bonito G."/>
        </authorList>
    </citation>
    <scope>NUCLEOTIDE SEQUENCE</scope>
    <source>
        <strain evidence="5">KOD948</strain>
    </source>
</reference>
<dbReference type="OrthoDB" id="2288358at2759"/>
<sequence>MPYSASTPSPTSPQASMAPRSKRRSEVYASHESPFFYSTQQHYRLMSMDQSTIYSCKLAAKIDRGFFLASNDWTCYRRNYFQISASFSIVGLDTSIYSEVPCLLEIKDELVQVQKFLICIGAQIQNGEKTIELFKTATANNGKRRAAQQYYQVRVDLFAETEMGELIMVATSFSAPLVVRGRSPGHYADNDEGVPGSSAQSIDERYSYRNDSISSSSGGGPIGSTVGSDYSYYPNYSYGSSYQYQSLGSASHMAAQSNDHGYYERHGSEPYPTSPLSPVNQHPGAIDTSLPPHPHPYMAPQVQHGFSPASVSPDIYSAPGFITPDGGNRLPHLQSHPQNGHYPYGSPAYTQYSQQQQQEQHDQYQAQQGQQDDDHEAQLAALQIHSPLTPSSPIMSPAASRRQSFSSSLSAKKNDRSSVGPTRKSRSISISGISKRAPSKTRTCRTIPTTPTKELVKGLGISNDRIPELEEHQA</sequence>
<dbReference type="Pfam" id="PF05224">
    <property type="entry name" value="NDT80_PhoG"/>
    <property type="match status" value="1"/>
</dbReference>
<evidence type="ECO:0000259" key="4">
    <source>
        <dbReference type="PROSITE" id="PS51517"/>
    </source>
</evidence>
<feature type="DNA-binding region" description="NDT80" evidence="2">
    <location>
        <begin position="134"/>
        <end position="191"/>
    </location>
</feature>
<dbReference type="PROSITE" id="PS51517">
    <property type="entry name" value="NDT80"/>
    <property type="match status" value="2"/>
</dbReference>
<dbReference type="GO" id="GO:0003700">
    <property type="term" value="F:DNA-binding transcription factor activity"/>
    <property type="evidence" value="ECO:0007669"/>
    <property type="project" value="UniProtKB-UniRule"/>
</dbReference>
<dbReference type="Gene3D" id="2.60.40.1390">
    <property type="entry name" value="NDT80 DNA-binding domain"/>
    <property type="match status" value="2"/>
</dbReference>
<evidence type="ECO:0000313" key="5">
    <source>
        <dbReference type="EMBL" id="KAG0249068.1"/>
    </source>
</evidence>
<evidence type="ECO:0000256" key="3">
    <source>
        <dbReference type="SAM" id="MobiDB-lite"/>
    </source>
</evidence>
<evidence type="ECO:0000313" key="6">
    <source>
        <dbReference type="Proteomes" id="UP000726737"/>
    </source>
</evidence>
<dbReference type="PANTHER" id="PTHR35144:SF2">
    <property type="entry name" value="MEIOSIS-SPECIFIC TRANSCRIPTION FACTOR NDT80"/>
    <property type="match status" value="1"/>
</dbReference>
<dbReference type="EMBL" id="JAAAJA010000874">
    <property type="protein sequence ID" value="KAG0249068.1"/>
    <property type="molecule type" value="Genomic_DNA"/>
</dbReference>
<feature type="region of interest" description="Disordered" evidence="3">
    <location>
        <begin position="260"/>
        <end position="289"/>
    </location>
</feature>
<feature type="compositionally biased region" description="Basic and acidic residues" evidence="3">
    <location>
        <begin position="465"/>
        <end position="474"/>
    </location>
</feature>
<dbReference type="SUPFAM" id="SSF49417">
    <property type="entry name" value="p53-like transcription factors"/>
    <property type="match status" value="1"/>
</dbReference>
<evidence type="ECO:0000256" key="2">
    <source>
        <dbReference type="PROSITE-ProRule" id="PRU00850"/>
    </source>
</evidence>
<feature type="compositionally biased region" description="Low complexity" evidence="3">
    <location>
        <begin position="1"/>
        <end position="19"/>
    </location>
</feature>
<feature type="DNA-binding region" description="NDT80" evidence="2">
    <location>
        <begin position="1"/>
        <end position="97"/>
    </location>
</feature>
<feature type="compositionally biased region" description="Low complexity" evidence="3">
    <location>
        <begin position="396"/>
        <end position="411"/>
    </location>
</feature>
<name>A0A9P6PN15_9FUNG</name>